<proteinExistence type="predicted"/>
<dbReference type="AlphaFoldDB" id="A0AAD8HBS6"/>
<dbReference type="Proteomes" id="UP001237642">
    <property type="component" value="Unassembled WGS sequence"/>
</dbReference>
<organism evidence="4 5">
    <name type="scientific">Heracleum sosnowskyi</name>
    <dbReference type="NCBI Taxonomy" id="360622"/>
    <lineage>
        <taxon>Eukaryota</taxon>
        <taxon>Viridiplantae</taxon>
        <taxon>Streptophyta</taxon>
        <taxon>Embryophyta</taxon>
        <taxon>Tracheophyta</taxon>
        <taxon>Spermatophyta</taxon>
        <taxon>Magnoliopsida</taxon>
        <taxon>eudicotyledons</taxon>
        <taxon>Gunneridae</taxon>
        <taxon>Pentapetalae</taxon>
        <taxon>asterids</taxon>
        <taxon>campanulids</taxon>
        <taxon>Apiales</taxon>
        <taxon>Apiaceae</taxon>
        <taxon>Apioideae</taxon>
        <taxon>apioid superclade</taxon>
        <taxon>Tordylieae</taxon>
        <taxon>Tordyliinae</taxon>
        <taxon>Heracleum</taxon>
    </lineage>
</organism>
<reference evidence="4" key="1">
    <citation type="submission" date="2023-02" db="EMBL/GenBank/DDBJ databases">
        <title>Genome of toxic invasive species Heracleum sosnowskyi carries increased number of genes despite the absence of recent whole-genome duplications.</title>
        <authorList>
            <person name="Schelkunov M."/>
            <person name="Shtratnikova V."/>
            <person name="Makarenko M."/>
            <person name="Klepikova A."/>
            <person name="Omelchenko D."/>
            <person name="Novikova G."/>
            <person name="Obukhova E."/>
            <person name="Bogdanov V."/>
            <person name="Penin A."/>
            <person name="Logacheva M."/>
        </authorList>
    </citation>
    <scope>NUCLEOTIDE SEQUENCE</scope>
    <source>
        <strain evidence="4">Hsosn_3</strain>
        <tissue evidence="4">Leaf</tissue>
    </source>
</reference>
<feature type="compositionally biased region" description="Low complexity" evidence="3">
    <location>
        <begin position="405"/>
        <end position="421"/>
    </location>
</feature>
<dbReference type="Pfam" id="PF24681">
    <property type="entry name" value="Kelch_KLHDC2_KLHL20_DRC7"/>
    <property type="match status" value="1"/>
</dbReference>
<keyword evidence="2" id="KW-0677">Repeat</keyword>
<gene>
    <name evidence="4" type="ORF">POM88_039755</name>
</gene>
<dbReference type="PANTHER" id="PTHR46228">
    <property type="entry name" value="KELCH DOMAIN-CONTAINING PROTEIN"/>
    <property type="match status" value="1"/>
</dbReference>
<evidence type="ECO:0000313" key="4">
    <source>
        <dbReference type="EMBL" id="KAK1364194.1"/>
    </source>
</evidence>
<comment type="caution">
    <text evidence="4">The sequence shown here is derived from an EMBL/GenBank/DDBJ whole genome shotgun (WGS) entry which is preliminary data.</text>
</comment>
<evidence type="ECO:0000256" key="2">
    <source>
        <dbReference type="ARBA" id="ARBA00022737"/>
    </source>
</evidence>
<keyword evidence="5" id="KW-1185">Reference proteome</keyword>
<dbReference type="InterPro" id="IPR015915">
    <property type="entry name" value="Kelch-typ_b-propeller"/>
</dbReference>
<dbReference type="PANTHER" id="PTHR46228:SF2">
    <property type="entry name" value="KELCH REPEAT PROTEIN (AFU_ORTHOLOGUE AFUA_4G14350)"/>
    <property type="match status" value="1"/>
</dbReference>
<accession>A0AAD8HBS6</accession>
<keyword evidence="1" id="KW-0880">Kelch repeat</keyword>
<evidence type="ECO:0000313" key="5">
    <source>
        <dbReference type="Proteomes" id="UP001237642"/>
    </source>
</evidence>
<feature type="region of interest" description="Disordered" evidence="3">
    <location>
        <begin position="405"/>
        <end position="427"/>
    </location>
</feature>
<sequence length="615" mass="67790">MASFGGEDTTKKSAMWLYPKIMGFNPPERWGHSSCYSNGFIYVYGGCCGGLHFSDVLVLNLDTMAWNNLVTSGMSPGPRDSHSAVLVGHRMIVFGGSNGTKKVNTIHVLDLRTTEWSQLICQDLKAMLWTSPEVKGDIPVPRDSHSSVAVGSKLFVYGGDCGDRYQGDVHVLDLDTMTWARLGVQGPSPGIRAGHATVNFGTKVYVIGGVGNKHYYNDVWVLDICSCSWNQLEICGQQPQGRFSHTAIVTDTDIAIYGGCGENERPLNEFLILQLGAEHPNRRYNISMCKFFGRQCNEEKKMLMEDAQNKQKTTLLGANLDVIRNQARETESESKLSFRSSADILHPKRRKTINSRICEIESEPEEHSLSLSQHSSPSQSDQDQNHVNRATSSVKAAQWFPFMKNQSSVSNNSPSDNVPGNQQNSRPMIHKAPQDLYVLGERMNNPNPLSCHRVVRKGRNEAPHAAVEEKSLEAAHFQNVIGADVQGKVDGAFDSGYLMTATVNGRVFRGVLFAQGPEVISRSTATHNQQVLSPPPRQIIRPTNSHVSHLSTLFPKHSLQPVSLHSLEPVQNLGQTHIKRPYPVVQSTVNRDMNVRNELQGVVLTLGGPGSIGSS</sequence>
<protein>
    <submittedName>
        <fullName evidence="4">Galactose oxidase/kelch, beta-propeller</fullName>
    </submittedName>
</protein>
<feature type="compositionally biased region" description="Low complexity" evidence="3">
    <location>
        <begin position="369"/>
        <end position="382"/>
    </location>
</feature>
<dbReference type="Gene3D" id="2.120.10.80">
    <property type="entry name" value="Kelch-type beta propeller"/>
    <property type="match status" value="2"/>
</dbReference>
<reference evidence="4" key="2">
    <citation type="submission" date="2023-05" db="EMBL/GenBank/DDBJ databases">
        <authorList>
            <person name="Schelkunov M.I."/>
        </authorList>
    </citation>
    <scope>NUCLEOTIDE SEQUENCE</scope>
    <source>
        <strain evidence="4">Hsosn_3</strain>
        <tissue evidence="4">Leaf</tissue>
    </source>
</reference>
<dbReference type="EMBL" id="JAUIZM010000009">
    <property type="protein sequence ID" value="KAK1364194.1"/>
    <property type="molecule type" value="Genomic_DNA"/>
</dbReference>
<dbReference type="SUPFAM" id="SSF117281">
    <property type="entry name" value="Kelch motif"/>
    <property type="match status" value="1"/>
</dbReference>
<name>A0AAD8HBS6_9APIA</name>
<evidence type="ECO:0000256" key="3">
    <source>
        <dbReference type="SAM" id="MobiDB-lite"/>
    </source>
</evidence>
<evidence type="ECO:0000256" key="1">
    <source>
        <dbReference type="ARBA" id="ARBA00022441"/>
    </source>
</evidence>
<feature type="region of interest" description="Disordered" evidence="3">
    <location>
        <begin position="363"/>
        <end position="391"/>
    </location>
</feature>